<evidence type="ECO:0000256" key="2">
    <source>
        <dbReference type="SAM" id="Phobius"/>
    </source>
</evidence>
<evidence type="ECO:0000313" key="3">
    <source>
        <dbReference type="EMBL" id="TFK37531.1"/>
    </source>
</evidence>
<organism evidence="3 4">
    <name type="scientific">Crucibulum laeve</name>
    <dbReference type="NCBI Taxonomy" id="68775"/>
    <lineage>
        <taxon>Eukaryota</taxon>
        <taxon>Fungi</taxon>
        <taxon>Dikarya</taxon>
        <taxon>Basidiomycota</taxon>
        <taxon>Agaricomycotina</taxon>
        <taxon>Agaricomycetes</taxon>
        <taxon>Agaricomycetidae</taxon>
        <taxon>Agaricales</taxon>
        <taxon>Agaricineae</taxon>
        <taxon>Nidulariaceae</taxon>
        <taxon>Crucibulum</taxon>
    </lineage>
</organism>
<dbReference type="EMBL" id="ML213607">
    <property type="protein sequence ID" value="TFK37531.1"/>
    <property type="molecule type" value="Genomic_DNA"/>
</dbReference>
<protein>
    <submittedName>
        <fullName evidence="3">Uncharacterized protein</fullName>
    </submittedName>
</protein>
<accession>A0A5C3M8S8</accession>
<sequence>MKTDEEEHDEKTRKGGSMDCNKANDVNRRKNLNTLRYTRQQRSNGQFTPLSAPIRNNARRKLTAGGLLGSVAGYTPAIGWSLGTGKGLKVVGTMGMVEAVVVAGGWEGNAADPEGAEERMVDAEATEEAEAEPEGRAAEDALEGEADPEDKTVEEAEEAAEAVEKTVDAEGMAEETTDVAEDAAEESVDETTTEDGAAGMLTLGMPEPLGLCAATRGRRARRARKRIGSIMLVVVKGIVAVLWS</sequence>
<dbReference type="Proteomes" id="UP000308652">
    <property type="component" value="Unassembled WGS sequence"/>
</dbReference>
<feature type="compositionally biased region" description="Acidic residues" evidence="1">
    <location>
        <begin position="171"/>
        <end position="192"/>
    </location>
</feature>
<proteinExistence type="predicted"/>
<keyword evidence="2" id="KW-1133">Transmembrane helix</keyword>
<feature type="compositionally biased region" description="Basic and acidic residues" evidence="1">
    <location>
        <begin position="1"/>
        <end position="13"/>
    </location>
</feature>
<reference evidence="3 4" key="1">
    <citation type="journal article" date="2019" name="Nat. Ecol. Evol.">
        <title>Megaphylogeny resolves global patterns of mushroom evolution.</title>
        <authorList>
            <person name="Varga T."/>
            <person name="Krizsan K."/>
            <person name="Foldi C."/>
            <person name="Dima B."/>
            <person name="Sanchez-Garcia M."/>
            <person name="Sanchez-Ramirez S."/>
            <person name="Szollosi G.J."/>
            <person name="Szarkandi J.G."/>
            <person name="Papp V."/>
            <person name="Albert L."/>
            <person name="Andreopoulos W."/>
            <person name="Angelini C."/>
            <person name="Antonin V."/>
            <person name="Barry K.W."/>
            <person name="Bougher N.L."/>
            <person name="Buchanan P."/>
            <person name="Buyck B."/>
            <person name="Bense V."/>
            <person name="Catcheside P."/>
            <person name="Chovatia M."/>
            <person name="Cooper J."/>
            <person name="Damon W."/>
            <person name="Desjardin D."/>
            <person name="Finy P."/>
            <person name="Geml J."/>
            <person name="Haridas S."/>
            <person name="Hughes K."/>
            <person name="Justo A."/>
            <person name="Karasinski D."/>
            <person name="Kautmanova I."/>
            <person name="Kiss B."/>
            <person name="Kocsube S."/>
            <person name="Kotiranta H."/>
            <person name="LaButti K.M."/>
            <person name="Lechner B.E."/>
            <person name="Liimatainen K."/>
            <person name="Lipzen A."/>
            <person name="Lukacs Z."/>
            <person name="Mihaltcheva S."/>
            <person name="Morgado L.N."/>
            <person name="Niskanen T."/>
            <person name="Noordeloos M.E."/>
            <person name="Ohm R.A."/>
            <person name="Ortiz-Santana B."/>
            <person name="Ovrebo C."/>
            <person name="Racz N."/>
            <person name="Riley R."/>
            <person name="Savchenko A."/>
            <person name="Shiryaev A."/>
            <person name="Soop K."/>
            <person name="Spirin V."/>
            <person name="Szebenyi C."/>
            <person name="Tomsovsky M."/>
            <person name="Tulloss R.E."/>
            <person name="Uehling J."/>
            <person name="Grigoriev I.V."/>
            <person name="Vagvolgyi C."/>
            <person name="Papp T."/>
            <person name="Martin F.M."/>
            <person name="Miettinen O."/>
            <person name="Hibbett D.S."/>
            <person name="Nagy L.G."/>
        </authorList>
    </citation>
    <scope>NUCLEOTIDE SEQUENCE [LARGE SCALE GENOMIC DNA]</scope>
    <source>
        <strain evidence="3 4">CBS 166.37</strain>
    </source>
</reference>
<feature type="transmembrane region" description="Helical" evidence="2">
    <location>
        <begin position="226"/>
        <end position="243"/>
    </location>
</feature>
<keyword evidence="4" id="KW-1185">Reference proteome</keyword>
<evidence type="ECO:0000313" key="4">
    <source>
        <dbReference type="Proteomes" id="UP000308652"/>
    </source>
</evidence>
<gene>
    <name evidence="3" type="ORF">BDQ12DRAFT_666817</name>
</gene>
<name>A0A5C3M8S8_9AGAR</name>
<dbReference type="AlphaFoldDB" id="A0A5C3M8S8"/>
<keyword evidence="2" id="KW-0812">Transmembrane</keyword>
<keyword evidence="2" id="KW-0472">Membrane</keyword>
<feature type="region of interest" description="Disordered" evidence="1">
    <location>
        <begin position="108"/>
        <end position="192"/>
    </location>
</feature>
<feature type="region of interest" description="Disordered" evidence="1">
    <location>
        <begin position="1"/>
        <end position="27"/>
    </location>
</feature>
<evidence type="ECO:0000256" key="1">
    <source>
        <dbReference type="SAM" id="MobiDB-lite"/>
    </source>
</evidence>